<name>X6LFW8_RETFI</name>
<feature type="non-terminal residue" evidence="1">
    <location>
        <position position="1"/>
    </location>
</feature>
<dbReference type="EMBL" id="ASPP01042192">
    <property type="protein sequence ID" value="ETO00032.1"/>
    <property type="molecule type" value="Genomic_DNA"/>
</dbReference>
<evidence type="ECO:0000313" key="2">
    <source>
        <dbReference type="Proteomes" id="UP000023152"/>
    </source>
</evidence>
<sequence length="220" mass="25827">KEEKKKITGRSLCYHIGQDLHVIAAQVFRVWHFFLSVETPCGVTYVVFVRIEVKTKVELKQFKSYYYFFYFFLVGGDIRWEHSFAERWGACILREQLTIRDRTRVVSTSLSEHERISRIIRQQKSLEQLPPPPVQDCRYMINSKHQAVIFEQSYNIDNSSSASNLSNVVNPIGSQSLPQSNQPSDFYVLVPTAQDDHRNRKKRVMVDPNEQTTSQEFHFF</sequence>
<proteinExistence type="predicted"/>
<organism evidence="1 2">
    <name type="scientific">Reticulomyxa filosa</name>
    <dbReference type="NCBI Taxonomy" id="46433"/>
    <lineage>
        <taxon>Eukaryota</taxon>
        <taxon>Sar</taxon>
        <taxon>Rhizaria</taxon>
        <taxon>Retaria</taxon>
        <taxon>Foraminifera</taxon>
        <taxon>Monothalamids</taxon>
        <taxon>Reticulomyxidae</taxon>
        <taxon>Reticulomyxa</taxon>
    </lineage>
</organism>
<keyword evidence="2" id="KW-1185">Reference proteome</keyword>
<accession>X6LFW8</accession>
<reference evidence="1 2" key="1">
    <citation type="journal article" date="2013" name="Curr. Biol.">
        <title>The Genome of the Foraminiferan Reticulomyxa filosa.</title>
        <authorList>
            <person name="Glockner G."/>
            <person name="Hulsmann N."/>
            <person name="Schleicher M."/>
            <person name="Noegel A.A."/>
            <person name="Eichinger L."/>
            <person name="Gallinger C."/>
            <person name="Pawlowski J."/>
            <person name="Sierra R."/>
            <person name="Euteneuer U."/>
            <person name="Pillet L."/>
            <person name="Moustafa A."/>
            <person name="Platzer M."/>
            <person name="Groth M."/>
            <person name="Szafranski K."/>
            <person name="Schliwa M."/>
        </authorList>
    </citation>
    <scope>NUCLEOTIDE SEQUENCE [LARGE SCALE GENOMIC DNA]</scope>
</reference>
<evidence type="ECO:0000313" key="1">
    <source>
        <dbReference type="EMBL" id="ETO00032.1"/>
    </source>
</evidence>
<dbReference type="Proteomes" id="UP000023152">
    <property type="component" value="Unassembled WGS sequence"/>
</dbReference>
<dbReference type="AlphaFoldDB" id="X6LFW8"/>
<comment type="caution">
    <text evidence="1">The sequence shown here is derived from an EMBL/GenBank/DDBJ whole genome shotgun (WGS) entry which is preliminary data.</text>
</comment>
<protein>
    <submittedName>
        <fullName evidence="1">Uncharacterized protein</fullName>
    </submittedName>
</protein>
<gene>
    <name evidence="1" type="ORF">RFI_37426</name>
</gene>